<proteinExistence type="predicted"/>
<dbReference type="Proteomes" id="UP000823485">
    <property type="component" value="Unassembled WGS sequence"/>
</dbReference>
<dbReference type="EMBL" id="JAFBFH010000022">
    <property type="protein sequence ID" value="MBM7716125.1"/>
    <property type="molecule type" value="Genomic_DNA"/>
</dbReference>
<protein>
    <submittedName>
        <fullName evidence="2">Uncharacterized protein</fullName>
    </submittedName>
</protein>
<name>A0ABS2R8Z7_9BACI</name>
<reference evidence="2 3" key="1">
    <citation type="submission" date="2021-01" db="EMBL/GenBank/DDBJ databases">
        <title>Genomic Encyclopedia of Type Strains, Phase IV (KMG-IV): sequencing the most valuable type-strain genomes for metagenomic binning, comparative biology and taxonomic classification.</title>
        <authorList>
            <person name="Goeker M."/>
        </authorList>
    </citation>
    <scope>NUCLEOTIDE SEQUENCE [LARGE SCALE GENOMIC DNA]</scope>
    <source>
        <strain evidence="2 3">DSM 105453</strain>
    </source>
</reference>
<keyword evidence="1" id="KW-1133">Transmembrane helix</keyword>
<keyword evidence="1" id="KW-0472">Membrane</keyword>
<accession>A0ABS2R8Z7</accession>
<evidence type="ECO:0000256" key="1">
    <source>
        <dbReference type="SAM" id="Phobius"/>
    </source>
</evidence>
<evidence type="ECO:0000313" key="2">
    <source>
        <dbReference type="EMBL" id="MBM7716125.1"/>
    </source>
</evidence>
<evidence type="ECO:0000313" key="3">
    <source>
        <dbReference type="Proteomes" id="UP000823485"/>
    </source>
</evidence>
<feature type="transmembrane region" description="Helical" evidence="1">
    <location>
        <begin position="67"/>
        <end position="84"/>
    </location>
</feature>
<organism evidence="2 3">
    <name type="scientific">Siminovitchia thermophila</name>
    <dbReference type="NCBI Taxonomy" id="1245522"/>
    <lineage>
        <taxon>Bacteria</taxon>
        <taxon>Bacillati</taxon>
        <taxon>Bacillota</taxon>
        <taxon>Bacilli</taxon>
        <taxon>Bacillales</taxon>
        <taxon>Bacillaceae</taxon>
        <taxon>Siminovitchia</taxon>
    </lineage>
</organism>
<gene>
    <name evidence="2" type="ORF">JOC94_003136</name>
</gene>
<keyword evidence="1" id="KW-0812">Transmembrane</keyword>
<sequence>MNSLYLYLKETASNVSDAELAIPALGKCLNWLTIQEAFREELLYLILNCHKNTKISNVGKYRKLKRFMLLYMLLDVSVLSVNFIKRGRIL</sequence>
<keyword evidence="3" id="KW-1185">Reference proteome</keyword>
<comment type="caution">
    <text evidence="2">The sequence shown here is derived from an EMBL/GenBank/DDBJ whole genome shotgun (WGS) entry which is preliminary data.</text>
</comment>